<gene>
    <name evidence="1" type="ORF">J0G10_01390</name>
</gene>
<protein>
    <submittedName>
        <fullName evidence="1">Uncharacterized protein</fullName>
    </submittedName>
</protein>
<sequence>MTDSKLIDPATLSGTELLLRKTYCPDTLATSPVEAPVEVVTKQAVDEEASEEDVNAFKAALELLAARDRAAKMIEMAKQAHKNKGKQ</sequence>
<dbReference type="RefSeq" id="WP_220557242.1">
    <property type="nucleotide sequence ID" value="NZ_CP071586.1"/>
</dbReference>
<keyword evidence="2" id="KW-1185">Reference proteome</keyword>
<evidence type="ECO:0000313" key="1">
    <source>
        <dbReference type="EMBL" id="QYY82137.1"/>
    </source>
</evidence>
<evidence type="ECO:0000313" key="2">
    <source>
        <dbReference type="Proteomes" id="UP000824588"/>
    </source>
</evidence>
<organism evidence="1 2">
    <name type="scientific">Pseudomonas germanica</name>
    <dbReference type="NCBI Taxonomy" id="2815720"/>
    <lineage>
        <taxon>Bacteria</taxon>
        <taxon>Pseudomonadati</taxon>
        <taxon>Pseudomonadota</taxon>
        <taxon>Gammaproteobacteria</taxon>
        <taxon>Pseudomonadales</taxon>
        <taxon>Pseudomonadaceae</taxon>
        <taxon>Pseudomonas</taxon>
    </lineage>
</organism>
<proteinExistence type="predicted"/>
<accession>A0ABX8YRW2</accession>
<reference evidence="1 2" key="1">
    <citation type="journal article" date="2022" name="Int. J. Syst. Evol. Microbiol.">
        <title>Pseudomonas germanica sp. nov., isolated from Iris germanica rhizomes.</title>
        <authorList>
            <person name="Atanasov K.E."/>
            <person name="Galbis D.M."/>
            <person name="Gallego J."/>
            <person name="Serpico A."/>
            <person name="Bosch M."/>
            <person name="Altabella T."/>
            <person name="Ferrer A."/>
        </authorList>
    </citation>
    <scope>NUCLEOTIDE SEQUENCE [LARGE SCALE GENOMIC DNA]</scope>
    <source>
        <strain evidence="1 2">FIT28</strain>
    </source>
</reference>
<name>A0ABX8YRW2_9PSED</name>
<dbReference type="EMBL" id="CP071586">
    <property type="protein sequence ID" value="QYY82137.1"/>
    <property type="molecule type" value="Genomic_DNA"/>
</dbReference>
<dbReference type="Proteomes" id="UP000824588">
    <property type="component" value="Chromosome"/>
</dbReference>